<feature type="transmembrane region" description="Helical" evidence="1">
    <location>
        <begin position="29"/>
        <end position="53"/>
    </location>
</feature>
<keyword evidence="1" id="KW-0472">Membrane</keyword>
<protein>
    <submittedName>
        <fullName evidence="2">Uncharacterized protein</fullName>
    </submittedName>
</protein>
<keyword evidence="1" id="KW-0812">Transmembrane</keyword>
<evidence type="ECO:0000256" key="1">
    <source>
        <dbReference type="SAM" id="Phobius"/>
    </source>
</evidence>
<keyword evidence="1" id="KW-1133">Transmembrane helix</keyword>
<name>A0A542YGC6_9MICO</name>
<sequence length="439" mass="46493">MPPNLAPPVPASVISMSLAGVRMGDVASAAWTAGATLIAVFLAATTVGFWLLFRRTRGKGTDAQAKETRHANILLVRADDAVRDAADELDFAIAQFGTAKTGDLSRALAEARRRVLEAFALQQRLDDHVPDTGAQRRDWTARIVHLCETAQSTLNAELARFDELRELDKNAPANLAELRRQLEQLSHRQEQETQAYELLTRSYSPAALASVTDNLEQAADANAAAVDAADTADAALTSASVADAIDAIRDGQDHARRAGHLLDAIESLAAQLGTASAAMQELIDSTRTNLDEARAVRDSPPDAAAGASVITAVSQVETVLASLDASDPVATLDRLREANASLDTSLAGARNQARRLEGAREALAGALVSASSQLSATRDFIAARRGQVGSAARTRLAESERLLAVAEAEADPVMALDTARSAATHARDADALARYDLRR</sequence>
<dbReference type="RefSeq" id="WP_141879414.1">
    <property type="nucleotide sequence ID" value="NZ_VFOM01000001.1"/>
</dbReference>
<evidence type="ECO:0000313" key="3">
    <source>
        <dbReference type="Proteomes" id="UP000317998"/>
    </source>
</evidence>
<comment type="caution">
    <text evidence="2">The sequence shown here is derived from an EMBL/GenBank/DDBJ whole genome shotgun (WGS) entry which is preliminary data.</text>
</comment>
<dbReference type="OrthoDB" id="5105562at2"/>
<gene>
    <name evidence="2" type="ORF">FB562_0176</name>
</gene>
<dbReference type="AlphaFoldDB" id="A0A542YGC6"/>
<reference evidence="2 3" key="1">
    <citation type="submission" date="2019-06" db="EMBL/GenBank/DDBJ databases">
        <title>Sequencing the genomes of 1000 actinobacteria strains.</title>
        <authorList>
            <person name="Klenk H.-P."/>
        </authorList>
    </citation>
    <scope>NUCLEOTIDE SEQUENCE [LARGE SCALE GENOMIC DNA]</scope>
    <source>
        <strain evidence="2 3">DSM 26477</strain>
    </source>
</reference>
<proteinExistence type="predicted"/>
<organism evidence="2 3">
    <name type="scientific">Homoserinimonas aerilata</name>
    <dbReference type="NCBI Taxonomy" id="1162970"/>
    <lineage>
        <taxon>Bacteria</taxon>
        <taxon>Bacillati</taxon>
        <taxon>Actinomycetota</taxon>
        <taxon>Actinomycetes</taxon>
        <taxon>Micrococcales</taxon>
        <taxon>Microbacteriaceae</taxon>
        <taxon>Homoserinimonas</taxon>
    </lineage>
</organism>
<dbReference type="Proteomes" id="UP000317998">
    <property type="component" value="Unassembled WGS sequence"/>
</dbReference>
<dbReference type="EMBL" id="VFOM01000001">
    <property type="protein sequence ID" value="TQL47129.1"/>
    <property type="molecule type" value="Genomic_DNA"/>
</dbReference>
<evidence type="ECO:0000313" key="2">
    <source>
        <dbReference type="EMBL" id="TQL47129.1"/>
    </source>
</evidence>
<accession>A0A542YGC6</accession>
<keyword evidence="3" id="KW-1185">Reference proteome</keyword>